<feature type="region of interest" description="Disordered" evidence="6">
    <location>
        <begin position="116"/>
        <end position="180"/>
    </location>
</feature>
<accession>A0AAD2FK17</accession>
<dbReference type="PANTHER" id="PTHR46164:SF3">
    <property type="entry name" value="ATF6, ISOFORM C"/>
    <property type="match status" value="1"/>
</dbReference>
<evidence type="ECO:0000256" key="4">
    <source>
        <dbReference type="ARBA" id="ARBA00023163"/>
    </source>
</evidence>
<evidence type="ECO:0000256" key="6">
    <source>
        <dbReference type="SAM" id="MobiDB-lite"/>
    </source>
</evidence>
<dbReference type="PROSITE" id="PS50217">
    <property type="entry name" value="BZIP"/>
    <property type="match status" value="1"/>
</dbReference>
<dbReference type="InterPro" id="IPR004827">
    <property type="entry name" value="bZIP"/>
</dbReference>
<feature type="domain" description="BZIP" evidence="7">
    <location>
        <begin position="199"/>
        <end position="243"/>
    </location>
</feature>
<keyword evidence="9" id="KW-1185">Reference proteome</keyword>
<evidence type="ECO:0000256" key="2">
    <source>
        <dbReference type="ARBA" id="ARBA00023015"/>
    </source>
</evidence>
<feature type="compositionally biased region" description="Basic residues" evidence="6">
    <location>
        <begin position="204"/>
        <end position="220"/>
    </location>
</feature>
<dbReference type="Gene3D" id="1.20.5.170">
    <property type="match status" value="1"/>
</dbReference>
<dbReference type="GO" id="GO:0000981">
    <property type="term" value="F:DNA-binding transcription factor activity, RNA polymerase II-specific"/>
    <property type="evidence" value="ECO:0007669"/>
    <property type="project" value="TreeGrafter"/>
</dbReference>
<dbReference type="SMART" id="SM00338">
    <property type="entry name" value="BRLZ"/>
    <property type="match status" value="1"/>
</dbReference>
<keyword evidence="4" id="KW-0804">Transcription</keyword>
<proteinExistence type="predicted"/>
<comment type="caution">
    <text evidence="8">The sequence shown here is derived from an EMBL/GenBank/DDBJ whole genome shotgun (WGS) entry which is preliminary data.</text>
</comment>
<dbReference type="EMBL" id="CAKOGP040001224">
    <property type="protein sequence ID" value="CAJ1944615.1"/>
    <property type="molecule type" value="Genomic_DNA"/>
</dbReference>
<evidence type="ECO:0000313" key="9">
    <source>
        <dbReference type="Proteomes" id="UP001295423"/>
    </source>
</evidence>
<dbReference type="GO" id="GO:0016020">
    <property type="term" value="C:membrane"/>
    <property type="evidence" value="ECO:0007669"/>
    <property type="project" value="UniProtKB-SubCell"/>
</dbReference>
<sequence length="305" mass="33738">MQATHQPCNPAIPPSGTQVQEMFELSTWLDDVFTSEQQPTPFTAPSPDLEIEPDMFLSTPIDGMDHEVDIIASSDGLSSLDLLDIIHPVSPTTSPCASITTDSLVPEMDAFKLQPQAEQPAVSLPPTKRKQPSASTHLVSDSSDNEDATRRSPKRQRKAQHTTKPVKAVSAPVKSKPQSVVAATKVAISNLKTKIPDVAVKKQIRREKNREHAKKSRSKKRDYNTALEESVMALREENKKLRELVCSQFGEAKAATMVKERIRTPEDKMIEALKKPSNKVLSKSVVHFLQSLRSDIKMKPSSASR</sequence>
<reference evidence="8" key="1">
    <citation type="submission" date="2023-08" db="EMBL/GenBank/DDBJ databases">
        <authorList>
            <person name="Audoor S."/>
            <person name="Bilcke G."/>
        </authorList>
    </citation>
    <scope>NUCLEOTIDE SEQUENCE</scope>
</reference>
<dbReference type="InterPro" id="IPR051882">
    <property type="entry name" value="ATF_bZIP_TF"/>
</dbReference>
<dbReference type="GO" id="GO:0005634">
    <property type="term" value="C:nucleus"/>
    <property type="evidence" value="ECO:0007669"/>
    <property type="project" value="TreeGrafter"/>
</dbReference>
<keyword evidence="2" id="KW-0805">Transcription regulation</keyword>
<feature type="compositionally biased region" description="Polar residues" evidence="6">
    <location>
        <begin position="132"/>
        <end position="142"/>
    </location>
</feature>
<evidence type="ECO:0000256" key="1">
    <source>
        <dbReference type="ARBA" id="ARBA00004167"/>
    </source>
</evidence>
<feature type="region of interest" description="Disordered" evidence="6">
    <location>
        <begin position="204"/>
        <end position="224"/>
    </location>
</feature>
<dbReference type="Proteomes" id="UP001295423">
    <property type="component" value="Unassembled WGS sequence"/>
</dbReference>
<dbReference type="AlphaFoldDB" id="A0AAD2FK17"/>
<name>A0AAD2FK17_9STRA</name>
<evidence type="ECO:0000256" key="3">
    <source>
        <dbReference type="ARBA" id="ARBA00023125"/>
    </source>
</evidence>
<keyword evidence="5" id="KW-0539">Nucleus</keyword>
<keyword evidence="3" id="KW-0238">DNA-binding</keyword>
<organism evidence="8 9">
    <name type="scientific">Cylindrotheca closterium</name>
    <dbReference type="NCBI Taxonomy" id="2856"/>
    <lineage>
        <taxon>Eukaryota</taxon>
        <taxon>Sar</taxon>
        <taxon>Stramenopiles</taxon>
        <taxon>Ochrophyta</taxon>
        <taxon>Bacillariophyta</taxon>
        <taxon>Bacillariophyceae</taxon>
        <taxon>Bacillariophycidae</taxon>
        <taxon>Bacillariales</taxon>
        <taxon>Bacillariaceae</taxon>
        <taxon>Cylindrotheca</taxon>
    </lineage>
</organism>
<dbReference type="SUPFAM" id="SSF57959">
    <property type="entry name" value="Leucine zipper domain"/>
    <property type="match status" value="1"/>
</dbReference>
<dbReference type="GO" id="GO:0030968">
    <property type="term" value="P:endoplasmic reticulum unfolded protein response"/>
    <property type="evidence" value="ECO:0007669"/>
    <property type="project" value="TreeGrafter"/>
</dbReference>
<evidence type="ECO:0000313" key="8">
    <source>
        <dbReference type="EMBL" id="CAJ1944615.1"/>
    </source>
</evidence>
<evidence type="ECO:0000259" key="7">
    <source>
        <dbReference type="PROSITE" id="PS50217"/>
    </source>
</evidence>
<comment type="subcellular location">
    <subcellularLocation>
        <location evidence="1">Membrane</location>
        <topology evidence="1">Single-pass membrane protein</topology>
    </subcellularLocation>
</comment>
<dbReference type="InterPro" id="IPR046347">
    <property type="entry name" value="bZIP_sf"/>
</dbReference>
<gene>
    <name evidence="8" type="ORF">CYCCA115_LOCUS8977</name>
</gene>
<dbReference type="PANTHER" id="PTHR46164">
    <property type="entry name" value="ATF6, ISOFORM C"/>
    <property type="match status" value="1"/>
</dbReference>
<dbReference type="CDD" id="cd14686">
    <property type="entry name" value="bZIP"/>
    <property type="match status" value="1"/>
</dbReference>
<dbReference type="GO" id="GO:0000978">
    <property type="term" value="F:RNA polymerase II cis-regulatory region sequence-specific DNA binding"/>
    <property type="evidence" value="ECO:0007669"/>
    <property type="project" value="TreeGrafter"/>
</dbReference>
<dbReference type="Pfam" id="PF00170">
    <property type="entry name" value="bZIP_1"/>
    <property type="match status" value="1"/>
</dbReference>
<evidence type="ECO:0000256" key="5">
    <source>
        <dbReference type="ARBA" id="ARBA00023242"/>
    </source>
</evidence>
<feature type="compositionally biased region" description="Basic residues" evidence="6">
    <location>
        <begin position="151"/>
        <end position="161"/>
    </location>
</feature>
<protein>
    <recommendedName>
        <fullName evidence="7">BZIP domain-containing protein</fullName>
    </recommendedName>
</protein>